<organism evidence="1">
    <name type="scientific">Zea mays</name>
    <name type="common">Maize</name>
    <dbReference type="NCBI Taxonomy" id="4577"/>
    <lineage>
        <taxon>Eukaryota</taxon>
        <taxon>Viridiplantae</taxon>
        <taxon>Streptophyta</taxon>
        <taxon>Embryophyta</taxon>
        <taxon>Tracheophyta</taxon>
        <taxon>Spermatophyta</taxon>
        <taxon>Magnoliopsida</taxon>
        <taxon>Liliopsida</taxon>
        <taxon>Poales</taxon>
        <taxon>Poaceae</taxon>
        <taxon>PACMAD clade</taxon>
        <taxon>Panicoideae</taxon>
        <taxon>Andropogonodae</taxon>
        <taxon>Andropogoneae</taxon>
        <taxon>Tripsacinae</taxon>
        <taxon>Zea</taxon>
    </lineage>
</organism>
<evidence type="ECO:0000313" key="1">
    <source>
        <dbReference type="EMBL" id="ONM09123.1"/>
    </source>
</evidence>
<reference evidence="1" key="1">
    <citation type="submission" date="2015-12" db="EMBL/GenBank/DDBJ databases">
        <title>Update maize B73 reference genome by single molecule sequencing technologies.</title>
        <authorList>
            <consortium name="Maize Genome Sequencing Project"/>
            <person name="Ware D."/>
        </authorList>
    </citation>
    <scope>NUCLEOTIDE SEQUENCE [LARGE SCALE GENOMIC DNA]</scope>
    <source>
        <tissue evidence="1">Seedling</tissue>
    </source>
</reference>
<dbReference type="AlphaFoldDB" id="A0A1D6L3Y0"/>
<accession>A0A1D6L3Y0</accession>
<proteinExistence type="predicted"/>
<sequence length="57" mass="6196">MRRRPGITGLQNVAATLELSEPVGTGRGEYGQGRDRCHEEAATWDGPITAREICLQA</sequence>
<protein>
    <submittedName>
        <fullName evidence="1">Pentatricopeptide repeat-containing protein mitochondrial</fullName>
    </submittedName>
</protein>
<gene>
    <name evidence="1" type="ORF">ZEAMMB73_Zm00001d033992</name>
</gene>
<dbReference type="EMBL" id="CM007647">
    <property type="protein sequence ID" value="ONM09123.1"/>
    <property type="molecule type" value="Genomic_DNA"/>
</dbReference>
<name>A0A1D6L3Y0_MAIZE</name>